<evidence type="ECO:0000313" key="3">
    <source>
        <dbReference type="EMBL" id="KAF4310619.1"/>
    </source>
</evidence>
<feature type="compositionally biased region" description="Basic and acidic residues" evidence="1">
    <location>
        <begin position="404"/>
        <end position="418"/>
    </location>
</feature>
<sequence>MPTYKNITVSLRSSAHETAPLLEFPPPPHLPVPIEDPADSTAAVYVLSSPGLAFWIAYHVKPPVPPETQYFLFKLFMDGRHVVSWSVGEEDGWRGKTMFGLFENEEWKGGVEKRAFAFAAGREEGEVDVRTDHESRFLEVQVLRASARKRVQRQTPELMQTEVGKEGAGGIDLVNAGCLKKENPKRFYAFALIDSLKKPYAKFRYYYRTEEQLATLGVIVRAPLSDDDSEEGPVMDSGNGFDDLDLSFLSDTSAEGPSDVAEPHETSVLEESPSSVALEPHATLVPESPPSVVQERLSLAVSSGYGDPVPEATSYPTPNEDAAVLHGQFGQYTAPEPPRTPSPCTVSPLKWTPAKASPWSPPKSAKIAMRNSGVVPMTVPDSPTRGSVAEAAAVGALSEQDWLKRTPSPDRSIFREVDSPAPGAIRRGRKSPTGRLKQVLKRALGRGDA</sequence>
<feature type="compositionally biased region" description="Basic residues" evidence="1">
    <location>
        <begin position="426"/>
        <end position="449"/>
    </location>
</feature>
<reference evidence="3" key="1">
    <citation type="submission" date="2020-04" db="EMBL/GenBank/DDBJ databases">
        <title>Genome Assembly and Annotation of Botryosphaeria dothidea sdau 11-99, a Latent Pathogen of Apple Fruit Ring Rot in China.</title>
        <authorList>
            <person name="Yu C."/>
            <person name="Diao Y."/>
            <person name="Lu Q."/>
            <person name="Zhao J."/>
            <person name="Cui S."/>
            <person name="Peng C."/>
            <person name="He B."/>
            <person name="Liu H."/>
        </authorList>
    </citation>
    <scope>NUCLEOTIDE SEQUENCE [LARGE SCALE GENOMIC DNA]</scope>
    <source>
        <strain evidence="3">Sdau11-99</strain>
    </source>
</reference>
<gene>
    <name evidence="3" type="ORF">GTA08_BOTSDO13946</name>
</gene>
<comment type="caution">
    <text evidence="3">The sequence shown here is derived from an EMBL/GenBank/DDBJ whole genome shotgun (WGS) entry which is preliminary data.</text>
</comment>
<protein>
    <submittedName>
        <fullName evidence="3">Glutaminase a protein</fullName>
    </submittedName>
</protein>
<dbReference type="Pfam" id="PF25534">
    <property type="entry name" value="DUF7918"/>
    <property type="match status" value="1"/>
</dbReference>
<dbReference type="OrthoDB" id="436496at2759"/>
<proteinExistence type="predicted"/>
<feature type="domain" description="DUF7918" evidence="2">
    <location>
        <begin position="33"/>
        <end position="221"/>
    </location>
</feature>
<organism evidence="3 4">
    <name type="scientific">Botryosphaeria dothidea</name>
    <dbReference type="NCBI Taxonomy" id="55169"/>
    <lineage>
        <taxon>Eukaryota</taxon>
        <taxon>Fungi</taxon>
        <taxon>Dikarya</taxon>
        <taxon>Ascomycota</taxon>
        <taxon>Pezizomycotina</taxon>
        <taxon>Dothideomycetes</taxon>
        <taxon>Dothideomycetes incertae sedis</taxon>
        <taxon>Botryosphaeriales</taxon>
        <taxon>Botryosphaeriaceae</taxon>
        <taxon>Botryosphaeria</taxon>
    </lineage>
</organism>
<name>A0A8H4J0M3_9PEZI</name>
<keyword evidence="4" id="KW-1185">Reference proteome</keyword>
<dbReference type="EMBL" id="WWBZ02000014">
    <property type="protein sequence ID" value="KAF4310619.1"/>
    <property type="molecule type" value="Genomic_DNA"/>
</dbReference>
<dbReference type="InterPro" id="IPR057678">
    <property type="entry name" value="DUF7918"/>
</dbReference>
<feature type="region of interest" description="Disordered" evidence="1">
    <location>
        <begin position="404"/>
        <end position="449"/>
    </location>
</feature>
<dbReference type="Proteomes" id="UP000572817">
    <property type="component" value="Unassembled WGS sequence"/>
</dbReference>
<accession>A0A8H4J0M3</accession>
<dbReference type="AlphaFoldDB" id="A0A8H4J0M3"/>
<evidence type="ECO:0000256" key="1">
    <source>
        <dbReference type="SAM" id="MobiDB-lite"/>
    </source>
</evidence>
<evidence type="ECO:0000259" key="2">
    <source>
        <dbReference type="Pfam" id="PF25534"/>
    </source>
</evidence>
<evidence type="ECO:0000313" key="4">
    <source>
        <dbReference type="Proteomes" id="UP000572817"/>
    </source>
</evidence>